<dbReference type="Proteomes" id="UP000275078">
    <property type="component" value="Unassembled WGS sequence"/>
</dbReference>
<reference evidence="2 3" key="1">
    <citation type="journal article" date="2018" name="Nat. Ecol. Evol.">
        <title>Pezizomycetes genomes reveal the molecular basis of ectomycorrhizal truffle lifestyle.</title>
        <authorList>
            <person name="Murat C."/>
            <person name="Payen T."/>
            <person name="Noel B."/>
            <person name="Kuo A."/>
            <person name="Morin E."/>
            <person name="Chen J."/>
            <person name="Kohler A."/>
            <person name="Krizsan K."/>
            <person name="Balestrini R."/>
            <person name="Da Silva C."/>
            <person name="Montanini B."/>
            <person name="Hainaut M."/>
            <person name="Levati E."/>
            <person name="Barry K.W."/>
            <person name="Belfiori B."/>
            <person name="Cichocki N."/>
            <person name="Clum A."/>
            <person name="Dockter R.B."/>
            <person name="Fauchery L."/>
            <person name="Guy J."/>
            <person name="Iotti M."/>
            <person name="Le Tacon F."/>
            <person name="Lindquist E.A."/>
            <person name="Lipzen A."/>
            <person name="Malagnac F."/>
            <person name="Mello A."/>
            <person name="Molinier V."/>
            <person name="Miyauchi S."/>
            <person name="Poulain J."/>
            <person name="Riccioni C."/>
            <person name="Rubini A."/>
            <person name="Sitrit Y."/>
            <person name="Splivallo R."/>
            <person name="Traeger S."/>
            <person name="Wang M."/>
            <person name="Zifcakova L."/>
            <person name="Wipf D."/>
            <person name="Zambonelli A."/>
            <person name="Paolocci F."/>
            <person name="Nowrousian M."/>
            <person name="Ottonello S."/>
            <person name="Baldrian P."/>
            <person name="Spatafora J.W."/>
            <person name="Henrissat B."/>
            <person name="Nagy L.G."/>
            <person name="Aury J.M."/>
            <person name="Wincker P."/>
            <person name="Grigoriev I.V."/>
            <person name="Bonfante P."/>
            <person name="Martin F.M."/>
        </authorList>
    </citation>
    <scope>NUCLEOTIDE SEQUENCE [LARGE SCALE GENOMIC DNA]</scope>
    <source>
        <strain evidence="2 3">RN42</strain>
    </source>
</reference>
<sequence length="115" mass="12249">MVVGGLNSRRKQHEGKRSLLGFLLALPACFASECAPIGNWCEQDAKRAHAMTPKLRINCRLSGNEASQDVQLHSSNPKDGGCVCNAVAVACDSADCNRSCNKLMGVPFLSLFAVA</sequence>
<evidence type="ECO:0008006" key="4">
    <source>
        <dbReference type="Google" id="ProtNLM"/>
    </source>
</evidence>
<dbReference type="EMBL" id="ML119746">
    <property type="protein sequence ID" value="RPA76333.1"/>
    <property type="molecule type" value="Genomic_DNA"/>
</dbReference>
<dbReference type="AlphaFoldDB" id="A0A3N4HR66"/>
<keyword evidence="1" id="KW-0732">Signal</keyword>
<feature type="chain" id="PRO_5018195755" description="Hydrophobin" evidence="1">
    <location>
        <begin position="32"/>
        <end position="115"/>
    </location>
</feature>
<protein>
    <recommendedName>
        <fullName evidence="4">Hydrophobin</fullName>
    </recommendedName>
</protein>
<evidence type="ECO:0000313" key="2">
    <source>
        <dbReference type="EMBL" id="RPA76333.1"/>
    </source>
</evidence>
<evidence type="ECO:0000313" key="3">
    <source>
        <dbReference type="Proteomes" id="UP000275078"/>
    </source>
</evidence>
<name>A0A3N4HR66_ASCIM</name>
<evidence type="ECO:0000256" key="1">
    <source>
        <dbReference type="SAM" id="SignalP"/>
    </source>
</evidence>
<keyword evidence="3" id="KW-1185">Reference proteome</keyword>
<organism evidence="2 3">
    <name type="scientific">Ascobolus immersus RN42</name>
    <dbReference type="NCBI Taxonomy" id="1160509"/>
    <lineage>
        <taxon>Eukaryota</taxon>
        <taxon>Fungi</taxon>
        <taxon>Dikarya</taxon>
        <taxon>Ascomycota</taxon>
        <taxon>Pezizomycotina</taxon>
        <taxon>Pezizomycetes</taxon>
        <taxon>Pezizales</taxon>
        <taxon>Ascobolaceae</taxon>
        <taxon>Ascobolus</taxon>
    </lineage>
</organism>
<gene>
    <name evidence="2" type="ORF">BJ508DRAFT_9364</name>
</gene>
<proteinExistence type="predicted"/>
<feature type="signal peptide" evidence="1">
    <location>
        <begin position="1"/>
        <end position="31"/>
    </location>
</feature>
<accession>A0A3N4HR66</accession>